<evidence type="ECO:0000313" key="2">
    <source>
        <dbReference type="EMBL" id="EST45489.1"/>
    </source>
</evidence>
<evidence type="ECO:0000313" key="4">
    <source>
        <dbReference type="Proteomes" id="UP000018208"/>
    </source>
</evidence>
<evidence type="ECO:0000313" key="3">
    <source>
        <dbReference type="EMBL" id="KAH0575974.1"/>
    </source>
</evidence>
<accession>V6LXE1</accession>
<keyword evidence="1" id="KW-0472">Membrane</keyword>
<gene>
    <name evidence="3" type="ORF">SS50377_21511</name>
    <name evidence="2" type="ORF">SS50377_jh075</name>
</gene>
<feature type="transmembrane region" description="Helical" evidence="1">
    <location>
        <begin position="251"/>
        <end position="272"/>
    </location>
</feature>
<feature type="transmembrane region" description="Helical" evidence="1">
    <location>
        <begin position="284"/>
        <end position="310"/>
    </location>
</feature>
<dbReference type="VEuPathDB" id="GiardiaDB:SS50377_21511"/>
<organism evidence="2">
    <name type="scientific">Spironucleus salmonicida</name>
    <dbReference type="NCBI Taxonomy" id="348837"/>
    <lineage>
        <taxon>Eukaryota</taxon>
        <taxon>Metamonada</taxon>
        <taxon>Diplomonadida</taxon>
        <taxon>Hexamitidae</taxon>
        <taxon>Hexamitinae</taxon>
        <taxon>Spironucleus</taxon>
    </lineage>
</organism>
<reference evidence="3" key="2">
    <citation type="submission" date="2020-12" db="EMBL/GenBank/DDBJ databases">
        <title>New Spironucleus salmonicida genome in near-complete chromosomes.</title>
        <authorList>
            <person name="Xu F."/>
            <person name="Kurt Z."/>
            <person name="Jimenez-Gonzalez A."/>
            <person name="Astvaldsson A."/>
            <person name="Andersson J.O."/>
            <person name="Svard S.G."/>
        </authorList>
    </citation>
    <scope>NUCLEOTIDE SEQUENCE</scope>
    <source>
        <strain evidence="3">ATCC 50377</strain>
    </source>
</reference>
<evidence type="ECO:0000256" key="1">
    <source>
        <dbReference type="SAM" id="Phobius"/>
    </source>
</evidence>
<dbReference type="Proteomes" id="UP000018208">
    <property type="component" value="Unassembled WGS sequence"/>
</dbReference>
<feature type="transmembrane region" description="Helical" evidence="1">
    <location>
        <begin position="363"/>
        <end position="389"/>
    </location>
</feature>
<name>V6LXE1_9EUKA</name>
<dbReference type="GeneID" id="94295534"/>
<feature type="transmembrane region" description="Helical" evidence="1">
    <location>
        <begin position="196"/>
        <end position="217"/>
    </location>
</feature>
<feature type="transmembrane region" description="Helical" evidence="1">
    <location>
        <begin position="170"/>
        <end position="189"/>
    </location>
</feature>
<keyword evidence="4" id="KW-1185">Reference proteome</keyword>
<dbReference type="EMBL" id="KI546094">
    <property type="protein sequence ID" value="EST45489.1"/>
    <property type="molecule type" value="Genomic_DNA"/>
</dbReference>
<dbReference type="EMBL" id="AUWU02000002">
    <property type="protein sequence ID" value="KAH0575974.1"/>
    <property type="molecule type" value="Genomic_DNA"/>
</dbReference>
<protein>
    <submittedName>
        <fullName evidence="2">Transmembrane domain-containing protein</fullName>
    </submittedName>
</protein>
<dbReference type="KEGG" id="ssao:94295534"/>
<feature type="transmembrane region" description="Helical" evidence="1">
    <location>
        <begin position="143"/>
        <end position="164"/>
    </location>
</feature>
<dbReference type="RefSeq" id="XP_067766747.1">
    <property type="nucleotide sequence ID" value="XM_067905430.1"/>
</dbReference>
<keyword evidence="1 2" id="KW-0812">Transmembrane</keyword>
<dbReference type="AlphaFoldDB" id="V6LXE1"/>
<reference evidence="2 3" key="1">
    <citation type="journal article" date="2014" name="PLoS Genet.">
        <title>The Genome of Spironucleus salmonicida Highlights a Fish Pathogen Adapted to Fluctuating Environments.</title>
        <authorList>
            <person name="Xu F."/>
            <person name="Jerlstrom-Hultqvist J."/>
            <person name="Einarsson E."/>
            <person name="Astvaldsson A."/>
            <person name="Svard S.G."/>
            <person name="Andersson J.O."/>
        </authorList>
    </citation>
    <scope>NUCLEOTIDE SEQUENCE</scope>
    <source>
        <strain evidence="3">ATCC 50377</strain>
    </source>
</reference>
<proteinExistence type="predicted"/>
<sequence>MKQRNYIEGMFATTNLWAITVQIYEMFCVKVISPPRYDKDNDFSQQSFLFSFFHCGRFAEETFVFLQLLTVQFSISQRCSSISDIIVQAGKHLIQICIPVWSTAFLVHQNASSKAFIHNILFISAFKQQNFNPLDILQIHSQLVIGIIFIVFCNCISLGLKINLQKIASFSFNFCVFSRLVCSVLVVFLTKNAHILFFPFFQIYLYAIAIYVSTVFWRFEVNEFGITNTQIQHIPPTYHLLVKFLCSKSNLVGDMLITILTAFGSGFLVKFVHQTESDFLSNKLMGIFVLAFGRVGWILVFYMSIVPVFYDFAPLTNRFLACPIFTSLGVHANENFIGAIVVLQTLLQATKGMQVGPYNNGTVLLAVGGVMSLTLVGGQLIAQLFSLIVKAIVSKIDRYWELQKTKRVAMQIRQKMVNK</sequence>
<keyword evidence="1" id="KW-1133">Transmembrane helix</keyword>